<dbReference type="GO" id="GO:0016301">
    <property type="term" value="F:kinase activity"/>
    <property type="evidence" value="ECO:0007669"/>
    <property type="project" value="UniProtKB-KW"/>
</dbReference>
<protein>
    <submittedName>
        <fullName evidence="10">Sensor histidine kinase</fullName>
    </submittedName>
</protein>
<dbReference type="Gene3D" id="3.30.565.10">
    <property type="entry name" value="Histidine kinase-like ATPase, C-terminal domain"/>
    <property type="match status" value="1"/>
</dbReference>
<dbReference type="Pfam" id="PF06580">
    <property type="entry name" value="His_kinase"/>
    <property type="match status" value="1"/>
</dbReference>
<dbReference type="PANTHER" id="PTHR34220:SF7">
    <property type="entry name" value="SENSOR HISTIDINE KINASE YPDA"/>
    <property type="match status" value="1"/>
</dbReference>
<keyword evidence="4" id="KW-0808">Transferase</keyword>
<dbReference type="SUPFAM" id="SSF55874">
    <property type="entry name" value="ATPase domain of HSP90 chaperone/DNA topoisomerase II/histidine kinase"/>
    <property type="match status" value="1"/>
</dbReference>
<keyword evidence="10" id="KW-0418">Kinase</keyword>
<dbReference type="InterPro" id="IPR003660">
    <property type="entry name" value="HAMP_dom"/>
</dbReference>
<evidence type="ECO:0000256" key="7">
    <source>
        <dbReference type="ARBA" id="ARBA00023136"/>
    </source>
</evidence>
<dbReference type="SUPFAM" id="SSF158472">
    <property type="entry name" value="HAMP domain-like"/>
    <property type="match status" value="1"/>
</dbReference>
<reference evidence="10 11" key="1">
    <citation type="submission" date="2023-03" db="EMBL/GenBank/DDBJ databases">
        <title>Bacillus Genome Sequencing.</title>
        <authorList>
            <person name="Dunlap C."/>
        </authorList>
    </citation>
    <scope>NUCLEOTIDE SEQUENCE [LARGE SCALE GENOMIC DNA]</scope>
    <source>
        <strain evidence="10 11">BD-525</strain>
    </source>
</reference>
<evidence type="ECO:0000256" key="4">
    <source>
        <dbReference type="ARBA" id="ARBA00022679"/>
    </source>
</evidence>
<keyword evidence="5 8" id="KW-0812">Transmembrane</keyword>
<dbReference type="CDD" id="cd06225">
    <property type="entry name" value="HAMP"/>
    <property type="match status" value="1"/>
</dbReference>
<dbReference type="EMBL" id="JARLKZ010000008">
    <property type="protein sequence ID" value="MEC0241154.1"/>
    <property type="molecule type" value="Genomic_DNA"/>
</dbReference>
<dbReference type="Gene3D" id="6.10.340.10">
    <property type="match status" value="1"/>
</dbReference>
<evidence type="ECO:0000256" key="8">
    <source>
        <dbReference type="SAM" id="Phobius"/>
    </source>
</evidence>
<comment type="subcellular location">
    <subcellularLocation>
        <location evidence="1">Cell membrane</location>
        <topology evidence="1">Multi-pass membrane protein</topology>
    </subcellularLocation>
</comment>
<evidence type="ECO:0000256" key="1">
    <source>
        <dbReference type="ARBA" id="ARBA00004651"/>
    </source>
</evidence>
<evidence type="ECO:0000313" key="11">
    <source>
        <dbReference type="Proteomes" id="UP001344632"/>
    </source>
</evidence>
<dbReference type="RefSeq" id="WP_326088870.1">
    <property type="nucleotide sequence ID" value="NZ_JARLKZ010000008.1"/>
</dbReference>
<evidence type="ECO:0000256" key="3">
    <source>
        <dbReference type="ARBA" id="ARBA00022553"/>
    </source>
</evidence>
<keyword evidence="2" id="KW-1003">Cell membrane</keyword>
<dbReference type="Pfam" id="PF02743">
    <property type="entry name" value="dCache_1"/>
    <property type="match status" value="1"/>
</dbReference>
<evidence type="ECO:0000259" key="9">
    <source>
        <dbReference type="PROSITE" id="PS50885"/>
    </source>
</evidence>
<dbReference type="Gene3D" id="3.30.450.20">
    <property type="entry name" value="PAS domain"/>
    <property type="match status" value="2"/>
</dbReference>
<dbReference type="Pfam" id="PF00672">
    <property type="entry name" value="HAMP"/>
    <property type="match status" value="1"/>
</dbReference>
<feature type="domain" description="HAMP" evidence="9">
    <location>
        <begin position="319"/>
        <end position="371"/>
    </location>
</feature>
<sequence>MKNRALSIRSKLMILFSVTILFPVLIIAYVMPAYYTKLLTTETEKLTESTLVGLTSNIQYYLDELERVTTIPYNYNEVMYALKIRSAGIYKKSDSYTKYKADYALYNTLPSVLENMHKEILGTLLLPLDGSIFYKDSRSTLYSARSDYPYTEQDWYKEAVKAEGKATFVRVHPQDYLKLDQVQSVFSVARLIRDMDSRKPIAVIMADADTVVIDRIVRQLISNDSVVVITDKNGQLVYASSDVPAETLKELSKPSATIDYYGEPYVQVSKMVPSSSWKVTSLIPQSRFTDKVRWMHTTGFIFATGGLILTLFVFLAYSRKLLTPFREMIQVMRHVQRGDMTRRVDIHGKDEIAELGSALNRMIRQLDDMVISEYRAKLKQQDAEMQALQSQIKPHFLYNTLNGFIGLNRRRDHDMLDRAIRSLSGLLRYILSSDTTITLAEEFEIIRKYADLQSMRFQDRLTFHFALDDQLKGLKIPKLLLQPLVENSVVHGCEPCEHPCLIEVDAALQWENGRPHAVIRVTDNGVGFEPAALRCQDRVGMRNVEERLSLSYRGVSSFKVRSTPDLGTLITITIDLQEEGLGYEHHCS</sequence>
<proteinExistence type="predicted"/>
<evidence type="ECO:0000256" key="2">
    <source>
        <dbReference type="ARBA" id="ARBA00022475"/>
    </source>
</evidence>
<feature type="transmembrane region" description="Helical" evidence="8">
    <location>
        <begin position="12"/>
        <end position="35"/>
    </location>
</feature>
<dbReference type="InterPro" id="IPR050640">
    <property type="entry name" value="Bact_2-comp_sensor_kinase"/>
</dbReference>
<dbReference type="InterPro" id="IPR036890">
    <property type="entry name" value="HATPase_C_sf"/>
</dbReference>
<gene>
    <name evidence="10" type="ORF">P4H66_14980</name>
</gene>
<dbReference type="PROSITE" id="PS50885">
    <property type="entry name" value="HAMP"/>
    <property type="match status" value="1"/>
</dbReference>
<name>A0ABU6GP26_9BACL</name>
<dbReference type="PANTHER" id="PTHR34220">
    <property type="entry name" value="SENSOR HISTIDINE KINASE YPDA"/>
    <property type="match status" value="1"/>
</dbReference>
<dbReference type="SMART" id="SM00304">
    <property type="entry name" value="HAMP"/>
    <property type="match status" value="1"/>
</dbReference>
<evidence type="ECO:0000256" key="5">
    <source>
        <dbReference type="ARBA" id="ARBA00022692"/>
    </source>
</evidence>
<keyword evidence="3" id="KW-0597">Phosphoprotein</keyword>
<dbReference type="InterPro" id="IPR010559">
    <property type="entry name" value="Sig_transdc_His_kin_internal"/>
</dbReference>
<keyword evidence="6 8" id="KW-1133">Transmembrane helix</keyword>
<keyword evidence="11" id="KW-1185">Reference proteome</keyword>
<evidence type="ECO:0000256" key="6">
    <source>
        <dbReference type="ARBA" id="ARBA00022989"/>
    </source>
</evidence>
<evidence type="ECO:0000313" key="10">
    <source>
        <dbReference type="EMBL" id="MEC0241154.1"/>
    </source>
</evidence>
<comment type="caution">
    <text evidence="10">The sequence shown here is derived from an EMBL/GenBank/DDBJ whole genome shotgun (WGS) entry which is preliminary data.</text>
</comment>
<dbReference type="InterPro" id="IPR033479">
    <property type="entry name" value="dCache_1"/>
</dbReference>
<keyword evidence="7 8" id="KW-0472">Membrane</keyword>
<feature type="transmembrane region" description="Helical" evidence="8">
    <location>
        <begin position="294"/>
        <end position="317"/>
    </location>
</feature>
<accession>A0ABU6GP26</accession>
<organism evidence="10 11">
    <name type="scientific">Paenibacillus dokdonensis</name>
    <dbReference type="NCBI Taxonomy" id="2567944"/>
    <lineage>
        <taxon>Bacteria</taxon>
        <taxon>Bacillati</taxon>
        <taxon>Bacillota</taxon>
        <taxon>Bacilli</taxon>
        <taxon>Bacillales</taxon>
        <taxon>Paenibacillaceae</taxon>
        <taxon>Paenibacillus</taxon>
    </lineage>
</organism>
<dbReference type="Proteomes" id="UP001344632">
    <property type="component" value="Unassembled WGS sequence"/>
</dbReference>